<gene>
    <name evidence="1" type="ORF">QCA50_020666</name>
</gene>
<comment type="caution">
    <text evidence="1">The sequence shown here is derived from an EMBL/GenBank/DDBJ whole genome shotgun (WGS) entry which is preliminary data.</text>
</comment>
<sequence>MKWNVTGTVFEPSSAQFKRIQDEPVMISIRSDRLSSQWLHVELLLPDLAVITSSNNKGFHFHCLLSLLPVSMTPLSSSTNALLASFRSSHSSGPPTIVLTLTLVPFAILAFPL</sequence>
<dbReference type="AlphaFoldDB" id="A0AAW0FGJ1"/>
<evidence type="ECO:0000313" key="1">
    <source>
        <dbReference type="EMBL" id="KAK7676362.1"/>
    </source>
</evidence>
<accession>A0AAW0FGJ1</accession>
<proteinExistence type="predicted"/>
<evidence type="ECO:0000313" key="2">
    <source>
        <dbReference type="Proteomes" id="UP001385951"/>
    </source>
</evidence>
<reference evidence="1 2" key="1">
    <citation type="submission" date="2022-09" db="EMBL/GenBank/DDBJ databases">
        <authorList>
            <person name="Palmer J.M."/>
        </authorList>
    </citation>
    <scope>NUCLEOTIDE SEQUENCE [LARGE SCALE GENOMIC DNA]</scope>
    <source>
        <strain evidence="1 2">DSM 7382</strain>
    </source>
</reference>
<dbReference type="Proteomes" id="UP001385951">
    <property type="component" value="Unassembled WGS sequence"/>
</dbReference>
<name>A0AAW0FGJ1_9APHY</name>
<organism evidence="1 2">
    <name type="scientific">Cerrena zonata</name>
    <dbReference type="NCBI Taxonomy" id="2478898"/>
    <lineage>
        <taxon>Eukaryota</taxon>
        <taxon>Fungi</taxon>
        <taxon>Dikarya</taxon>
        <taxon>Basidiomycota</taxon>
        <taxon>Agaricomycotina</taxon>
        <taxon>Agaricomycetes</taxon>
        <taxon>Polyporales</taxon>
        <taxon>Cerrenaceae</taxon>
        <taxon>Cerrena</taxon>
    </lineage>
</organism>
<dbReference type="EMBL" id="JASBNA010000120">
    <property type="protein sequence ID" value="KAK7676362.1"/>
    <property type="molecule type" value="Genomic_DNA"/>
</dbReference>
<protein>
    <submittedName>
        <fullName evidence="1">Uncharacterized protein</fullName>
    </submittedName>
</protein>
<keyword evidence="2" id="KW-1185">Reference proteome</keyword>